<dbReference type="PROSITE" id="PS51257">
    <property type="entry name" value="PROKAR_LIPOPROTEIN"/>
    <property type="match status" value="1"/>
</dbReference>
<dbReference type="Pfam" id="PF09580">
    <property type="entry name" value="Spore_YhcN_YlaJ"/>
    <property type="match status" value="2"/>
</dbReference>
<dbReference type="EMBL" id="JBHSOW010000127">
    <property type="protein sequence ID" value="MFC5653501.1"/>
    <property type="molecule type" value="Genomic_DNA"/>
</dbReference>
<gene>
    <name evidence="1" type="ORF">ACFPYJ_31160</name>
</gene>
<organism evidence="1 2">
    <name type="scientific">Paenibacillus solisilvae</name>
    <dbReference type="NCBI Taxonomy" id="2486751"/>
    <lineage>
        <taxon>Bacteria</taxon>
        <taxon>Bacillati</taxon>
        <taxon>Bacillota</taxon>
        <taxon>Bacilli</taxon>
        <taxon>Bacillales</taxon>
        <taxon>Paenibacillaceae</taxon>
        <taxon>Paenibacillus</taxon>
    </lineage>
</organism>
<comment type="caution">
    <text evidence="1">The sequence shown here is derived from an EMBL/GenBank/DDBJ whole genome shotgun (WGS) entry which is preliminary data.</text>
</comment>
<reference evidence="2" key="1">
    <citation type="journal article" date="2019" name="Int. J. Syst. Evol. Microbiol.">
        <title>The Global Catalogue of Microorganisms (GCM) 10K type strain sequencing project: providing services to taxonomists for standard genome sequencing and annotation.</title>
        <authorList>
            <consortium name="The Broad Institute Genomics Platform"/>
            <consortium name="The Broad Institute Genome Sequencing Center for Infectious Disease"/>
            <person name="Wu L."/>
            <person name="Ma J."/>
        </authorList>
    </citation>
    <scope>NUCLEOTIDE SEQUENCE [LARGE SCALE GENOMIC DNA]</scope>
    <source>
        <strain evidence="2">CGMCC 1.3240</strain>
    </source>
</reference>
<accession>A0ABW0W9W8</accession>
<evidence type="ECO:0000313" key="1">
    <source>
        <dbReference type="EMBL" id="MFC5653501.1"/>
    </source>
</evidence>
<name>A0ABW0W9W8_9BACL</name>
<dbReference type="RefSeq" id="WP_379192155.1">
    <property type="nucleotide sequence ID" value="NZ_JBHSOW010000127.1"/>
</dbReference>
<keyword evidence="1" id="KW-0449">Lipoprotein</keyword>
<evidence type="ECO:0000313" key="2">
    <source>
        <dbReference type="Proteomes" id="UP001596047"/>
    </source>
</evidence>
<proteinExistence type="predicted"/>
<dbReference type="InterPro" id="IPR019076">
    <property type="entry name" value="Spore_lipoprot_YhcN/YlaJ-like"/>
</dbReference>
<dbReference type="Proteomes" id="UP001596047">
    <property type="component" value="Unassembled WGS sequence"/>
</dbReference>
<protein>
    <submittedName>
        <fullName evidence="1">YhcN/YlaJ family sporulation lipoprotein</fullName>
    </submittedName>
</protein>
<sequence length="274" mass="30389">MQRKWLLLAAGALVGTMLTGCMENHGELGNRNIREQSVRYDGNGNAIVNKRFANDQMNEMNRMNGMRLNSNNIIGLHKNYRLEMSKDIADRLASMKEINKAYVMMTDNNAYVAVSLDSATIQGGAKGTLKSASMDSTVPISRTNQAYMRPSSHALNDGRYESHNIGTGMGMTRGMNRGRTAAEYDMYGAPGGSISMKEINRFNTDEVTAELKERIAAEVKKMAPQIDHVYVSANPDFVSRMTSYMEDVRLGHPIQGFIVEFNALVERIFPAKAG</sequence>
<keyword evidence="2" id="KW-1185">Reference proteome</keyword>